<evidence type="ECO:0000256" key="1">
    <source>
        <dbReference type="ARBA" id="ARBA00004141"/>
    </source>
</evidence>
<gene>
    <name evidence="6" type="ORF">IJ22_06020</name>
</gene>
<dbReference type="PROSITE" id="PS51740">
    <property type="entry name" value="SPOVT_ABRB"/>
    <property type="match status" value="1"/>
</dbReference>
<dbReference type="InterPro" id="IPR005496">
    <property type="entry name" value="Integral_membrane_TerC"/>
</dbReference>
<dbReference type="InterPro" id="IPR037914">
    <property type="entry name" value="SpoVT-AbrB_sf"/>
</dbReference>
<accession>A0A0U2W0T1</accession>
<dbReference type="SUPFAM" id="SSF103473">
    <property type="entry name" value="MFS general substrate transporter"/>
    <property type="match status" value="1"/>
</dbReference>
<dbReference type="GO" id="GO:0003677">
    <property type="term" value="F:DNA binding"/>
    <property type="evidence" value="ECO:0007669"/>
    <property type="project" value="UniProtKB-UniRule"/>
</dbReference>
<dbReference type="AlphaFoldDB" id="A0A0U2W0T1"/>
<protein>
    <submittedName>
        <fullName evidence="6">Membrane protein</fullName>
    </submittedName>
</protein>
<evidence type="ECO:0000256" key="5">
    <source>
        <dbReference type="ARBA" id="ARBA00023136"/>
    </source>
</evidence>
<reference evidence="7" key="1">
    <citation type="submission" date="2015-12" db="EMBL/GenBank/DDBJ databases">
        <title>Complete genome sequences of two moderately thermophilic Paenibacillus species.</title>
        <authorList>
            <person name="Butler R.III."/>
            <person name="Wang J."/>
            <person name="Stark B.C."/>
            <person name="Pombert J.-F."/>
        </authorList>
    </citation>
    <scope>NUCLEOTIDE SEQUENCE [LARGE SCALE GENOMIC DNA]</scope>
    <source>
        <strain evidence="7">32O-Y</strain>
    </source>
</reference>
<dbReference type="PATRIC" id="fig|162209.4.peg.636"/>
<dbReference type="InterPro" id="IPR036259">
    <property type="entry name" value="MFS_trans_sf"/>
</dbReference>
<dbReference type="Pfam" id="PF03741">
    <property type="entry name" value="TerC"/>
    <property type="match status" value="1"/>
</dbReference>
<evidence type="ECO:0000313" key="6">
    <source>
        <dbReference type="EMBL" id="ALS20989.1"/>
    </source>
</evidence>
<dbReference type="RefSeq" id="WP_062407118.1">
    <property type="nucleotide sequence ID" value="NZ_BJCS01000002.1"/>
</dbReference>
<keyword evidence="3" id="KW-0812">Transmembrane</keyword>
<dbReference type="InterPro" id="IPR022301">
    <property type="entry name" value="Integral_membrane_YjbE"/>
</dbReference>
<evidence type="ECO:0000313" key="7">
    <source>
        <dbReference type="Proteomes" id="UP000061660"/>
    </source>
</evidence>
<comment type="similarity">
    <text evidence="2">Belongs to the TerC family.</text>
</comment>
<keyword evidence="5" id="KW-0472">Membrane</keyword>
<dbReference type="PANTHER" id="PTHR30238">
    <property type="entry name" value="MEMBRANE BOUND PREDICTED REDOX MODULATOR"/>
    <property type="match status" value="1"/>
</dbReference>
<evidence type="ECO:0000256" key="2">
    <source>
        <dbReference type="ARBA" id="ARBA00007511"/>
    </source>
</evidence>
<sequence length="268" mass="29225">MDFLTLDYFIKLFNIILIDLVLAGDNAIVIALAARNLPKEHQKKAIIWGTVGAVIIRIAATLAVVWLLQLPFLLLIGGVLLVWIAYKLLVDEKEHNIEAKPQLWPAIRTIIIADAVMGFDNVIAVAGAAHGSFDLVIIGLIVSVPIMVWGSTLFIRLVEKFPVIITIGAGVLAYTAGSMLTGDPFVKGWFDENPVMKWAFIAIVVIGVILAGYLKKLSKNFISINEQGQLTIPDSIKNEAQIEANDSFEAKVDDQGRIVLVKVAKSEG</sequence>
<organism evidence="6 7">
    <name type="scientific">Paenibacillus naphthalenovorans</name>
    <dbReference type="NCBI Taxonomy" id="162209"/>
    <lineage>
        <taxon>Bacteria</taxon>
        <taxon>Bacillati</taxon>
        <taxon>Bacillota</taxon>
        <taxon>Bacilli</taxon>
        <taxon>Bacillales</taxon>
        <taxon>Paenibacillaceae</taxon>
        <taxon>Paenibacillus</taxon>
    </lineage>
</organism>
<dbReference type="EMBL" id="CP013652">
    <property type="protein sequence ID" value="ALS20989.1"/>
    <property type="molecule type" value="Genomic_DNA"/>
</dbReference>
<dbReference type="STRING" id="162209.IJ22_06020"/>
<dbReference type="PANTHER" id="PTHR30238:SF4">
    <property type="entry name" value="SLL1022 PROTEIN"/>
    <property type="match status" value="1"/>
</dbReference>
<dbReference type="SUPFAM" id="SSF89447">
    <property type="entry name" value="AbrB/MazE/MraZ-like"/>
    <property type="match status" value="1"/>
</dbReference>
<name>A0A0U2W0T1_9BACL</name>
<dbReference type="KEGG" id="pnp:IJ22_06020"/>
<keyword evidence="7" id="KW-1185">Reference proteome</keyword>
<dbReference type="GO" id="GO:0016020">
    <property type="term" value="C:membrane"/>
    <property type="evidence" value="ECO:0007669"/>
    <property type="project" value="UniProtKB-SubCell"/>
</dbReference>
<comment type="subcellular location">
    <subcellularLocation>
        <location evidence="1">Membrane</location>
        <topology evidence="1">Multi-pass membrane protein</topology>
    </subcellularLocation>
</comment>
<evidence type="ECO:0000256" key="4">
    <source>
        <dbReference type="ARBA" id="ARBA00022989"/>
    </source>
</evidence>
<proteinExistence type="inferred from homology"/>
<dbReference type="InterPro" id="IPR007159">
    <property type="entry name" value="SpoVT-AbrB_dom"/>
</dbReference>
<dbReference type="Gene3D" id="2.10.260.10">
    <property type="match status" value="1"/>
</dbReference>
<dbReference type="Proteomes" id="UP000061660">
    <property type="component" value="Chromosome"/>
</dbReference>
<keyword evidence="4" id="KW-1133">Transmembrane helix</keyword>
<dbReference type="NCBIfam" id="TIGR03717">
    <property type="entry name" value="R_switched_YjbE"/>
    <property type="match status" value="1"/>
</dbReference>
<reference evidence="6 7" key="2">
    <citation type="journal article" date="2016" name="Genome Announc.">
        <title>Complete Genome Sequences of Two Interactive Moderate Thermophiles, Paenibacillus napthalenovorans 32O-Y and Paenibacillus sp. 32O-W.</title>
        <authorList>
            <person name="Butler R.R.III."/>
            <person name="Wang J."/>
            <person name="Stark B.C."/>
            <person name="Pombert J.F."/>
        </authorList>
    </citation>
    <scope>NUCLEOTIDE SEQUENCE [LARGE SCALE GENOMIC DNA]</scope>
    <source>
        <strain evidence="6 7">32O-Y</strain>
    </source>
</reference>
<dbReference type="OrthoDB" id="5295733at2"/>
<evidence type="ECO:0000256" key="3">
    <source>
        <dbReference type="ARBA" id="ARBA00022692"/>
    </source>
</evidence>